<evidence type="ECO:0000313" key="1">
    <source>
        <dbReference type="EMBL" id="PIR94645.1"/>
    </source>
</evidence>
<dbReference type="AlphaFoldDB" id="A0A2H0V6E1"/>
<accession>A0A2H0V6E1</accession>
<dbReference type="SUPFAM" id="SSF64182">
    <property type="entry name" value="DHH phosphoesterases"/>
    <property type="match status" value="1"/>
</dbReference>
<reference evidence="2" key="1">
    <citation type="submission" date="2017-09" db="EMBL/GenBank/DDBJ databases">
        <title>Depth-based differentiation of microbial function through sediment-hosted aquifers and enrichment of novel symbionts in the deep terrestrial subsurface.</title>
        <authorList>
            <person name="Probst A.J."/>
            <person name="Ladd B."/>
            <person name="Jarett J.K."/>
            <person name="Geller-Mcgrath D.E."/>
            <person name="Sieber C.M.K."/>
            <person name="Emerson J.B."/>
            <person name="Anantharaman K."/>
            <person name="Thomas B.C."/>
            <person name="Malmstrom R."/>
            <person name="Stieglmeier M."/>
            <person name="Klingl A."/>
            <person name="Woyke T."/>
            <person name="Ryan C.M."/>
            <person name="Banfield J.F."/>
        </authorList>
    </citation>
    <scope>NUCLEOTIDE SEQUENCE [LARGE SCALE GENOMIC DNA]</scope>
</reference>
<dbReference type="EMBL" id="PFAP01000001">
    <property type="protein sequence ID" value="PIR94645.1"/>
    <property type="molecule type" value="Genomic_DNA"/>
</dbReference>
<dbReference type="InterPro" id="IPR051319">
    <property type="entry name" value="Oligoribo/pAp-PDE_c-di-AMP_PDE"/>
</dbReference>
<comment type="caution">
    <text evidence="1">The sequence shown here is derived from an EMBL/GenBank/DDBJ whole genome shotgun (WGS) entry which is preliminary data.</text>
</comment>
<evidence type="ECO:0000313" key="2">
    <source>
        <dbReference type="Proteomes" id="UP000229901"/>
    </source>
</evidence>
<dbReference type="PANTHER" id="PTHR47618">
    <property type="entry name" value="BIFUNCTIONAL OLIGORIBONUCLEASE AND PAP PHOSPHATASE NRNA"/>
    <property type="match status" value="1"/>
</dbReference>
<dbReference type="Gene3D" id="3.10.310.30">
    <property type="match status" value="1"/>
</dbReference>
<dbReference type="PANTHER" id="PTHR47618:SF1">
    <property type="entry name" value="BIFUNCTIONAL OLIGORIBONUCLEASE AND PAP PHOSPHATASE NRNA"/>
    <property type="match status" value="1"/>
</dbReference>
<proteinExistence type="predicted"/>
<protein>
    <recommendedName>
        <fullName evidence="3">DDH domain-containing protein</fullName>
    </recommendedName>
</protein>
<organism evidence="1 2">
    <name type="scientific">Candidatus Falkowbacteria bacterium CG10_big_fil_rev_8_21_14_0_10_39_11</name>
    <dbReference type="NCBI Taxonomy" id="1974565"/>
    <lineage>
        <taxon>Bacteria</taxon>
        <taxon>Candidatus Falkowiibacteriota</taxon>
    </lineage>
</organism>
<gene>
    <name evidence="1" type="ORF">COT97_00085</name>
</gene>
<sequence length="379" mass="43393">MALNETQQLYEALKQSENTLITFRHDHNGDAIAASLALSLFFNKLNKNHEIVCHNFDWPKTYEFLKQNNTIETYLKKLRKFVISVDITNTPVDNVYHEVKDNKLNIHIEPETGLINQETIQTMNTDYRHDLIITLNTPDLESLHNVYENHTDFFYHTPILNIDHSTDNEHYGHYNLVHVTATSVSEIVYNIIEKIDSSLIDEQIATCLLTGMVEKTRSFKTPNVTPRSLQIASELVAIGADRDTIVKQLYHTKSVEMLKLWGRILQKLKSNDAQDIVWSSVKIDDFNVTKTTPEHLADVIDELILNIPTINLTVLFYETSEGNNALIKSENSINLLEALTDYKPTGNKNVVKIKLKESKPEDIIFHLQGLIKSPTPSQK</sequence>
<dbReference type="Gene3D" id="3.90.1640.10">
    <property type="entry name" value="inorganic pyrophosphatase (n-terminal core)"/>
    <property type="match status" value="1"/>
</dbReference>
<dbReference type="InterPro" id="IPR038763">
    <property type="entry name" value="DHH_sf"/>
</dbReference>
<name>A0A2H0V6E1_9BACT</name>
<dbReference type="Proteomes" id="UP000229901">
    <property type="component" value="Unassembled WGS sequence"/>
</dbReference>
<evidence type="ECO:0008006" key="3">
    <source>
        <dbReference type="Google" id="ProtNLM"/>
    </source>
</evidence>